<evidence type="ECO:0000313" key="4">
    <source>
        <dbReference type="Proteomes" id="UP000667349"/>
    </source>
</evidence>
<sequence>MLHKNSGRGRNFNMEQRAVIKFNTKLDKSASETFRSMQQVYGSQCLGRTAVFEWHKRFLEGRETLEDDKKSGRPILVRILEMIEKVRDFVANDRNASLKMMEEALNISRETIPTILHEDLSKTKVCVKFVPHTLLSRILNLTINVNKLNPMRAGCHIKVPQEIATKRAVISVRTTDNACFAWSAIAVLYSAENYTDRESSYPHYTIMLNFAEIFLQSRSTHEKIIIIFCLTNKIMVIIIIFFFRCLHYFSMNEKLQSHVMDCQKINQKLQDTRLSFFSSLIGDTVFESDYAHAANVWQRFSIRTLGDCVASYGLDPAYYYTLPGSTWDAMLKHTRIKFELLTNIDMIIFIERGGLSQYSSRYAQTNNKYIHSYLMYYDVNNLYGWAMCQPLPYDAANFDVSVIALDSSISYILDLEYPQHLHDQHTDLSFCPTRNKPPGKRKAKLLATLYHKQRYVIHYIIIQFAQSPWLRGCIEFNTNFRTHAKNDFAKNLYKLMNNAIFDKIMENVRNHIDVKLIIKWDGRYGAETMIAKPNFHSRSVFAENLIALEVKFNKSIYVGMCILDISKVCLYEFHHEYMLPLFRDKYSTSDYPIDNAYGMPLAKKVPGLFEEIEMTHHPSCIRSKLHKMSESKIALSPYDDK</sequence>
<keyword evidence="4" id="KW-1185">Reference proteome</keyword>
<dbReference type="GO" id="GO:0008168">
    <property type="term" value="F:methyltransferase activity"/>
    <property type="evidence" value="ECO:0007669"/>
    <property type="project" value="UniProtKB-KW"/>
</dbReference>
<dbReference type="GO" id="GO:0071897">
    <property type="term" value="P:DNA biosynthetic process"/>
    <property type="evidence" value="ECO:0007669"/>
    <property type="project" value="UniProtKB-ARBA"/>
</dbReference>
<feature type="non-terminal residue" evidence="3">
    <location>
        <position position="1"/>
    </location>
</feature>
<keyword evidence="1" id="KW-1133">Transmembrane helix</keyword>
<keyword evidence="3" id="KW-0489">Methyltransferase</keyword>
<dbReference type="PANTHER" id="PTHR31511">
    <property type="entry name" value="PROTEIN CBG23764"/>
    <property type="match status" value="1"/>
</dbReference>
<feature type="transmembrane region" description="Helical" evidence="1">
    <location>
        <begin position="224"/>
        <end position="243"/>
    </location>
</feature>
<reference evidence="3" key="1">
    <citation type="submission" date="2020-02" db="EMBL/GenBank/DDBJ databases">
        <title>Relaxed selection underlies rapid genomic changes in the transitions from sociality to social parasitism in ants.</title>
        <authorList>
            <person name="Bi X."/>
        </authorList>
    </citation>
    <scope>NUCLEOTIDE SEQUENCE</scope>
    <source>
        <strain evidence="3">BGI-DK2013a</strain>
        <tissue evidence="3">Whole body</tissue>
    </source>
</reference>
<dbReference type="InterPro" id="IPR043502">
    <property type="entry name" value="DNA/RNA_pol_sf"/>
</dbReference>
<comment type="caution">
    <text evidence="3">The sequence shown here is derived from an EMBL/GenBank/DDBJ whole genome shotgun (WGS) entry which is preliminary data.</text>
</comment>
<organism evidence="3 4">
    <name type="scientific">Acromyrmex insinuator</name>
    <dbReference type="NCBI Taxonomy" id="230686"/>
    <lineage>
        <taxon>Eukaryota</taxon>
        <taxon>Metazoa</taxon>
        <taxon>Ecdysozoa</taxon>
        <taxon>Arthropoda</taxon>
        <taxon>Hexapoda</taxon>
        <taxon>Insecta</taxon>
        <taxon>Pterygota</taxon>
        <taxon>Neoptera</taxon>
        <taxon>Endopterygota</taxon>
        <taxon>Hymenoptera</taxon>
        <taxon>Apocrita</taxon>
        <taxon>Aculeata</taxon>
        <taxon>Formicoidea</taxon>
        <taxon>Formicidae</taxon>
        <taxon>Myrmicinae</taxon>
        <taxon>Acromyrmex</taxon>
    </lineage>
</organism>
<name>A0A836EUH9_9HYME</name>
<feature type="non-terminal residue" evidence="3">
    <location>
        <position position="641"/>
    </location>
</feature>
<dbReference type="PANTHER" id="PTHR31511:SF12">
    <property type="entry name" value="RHO TERMINATION FACTOR N-TERMINAL DOMAIN-CONTAINING PROTEIN"/>
    <property type="match status" value="1"/>
</dbReference>
<evidence type="ECO:0000256" key="1">
    <source>
        <dbReference type="SAM" id="Phobius"/>
    </source>
</evidence>
<dbReference type="GO" id="GO:0032259">
    <property type="term" value="P:methylation"/>
    <property type="evidence" value="ECO:0007669"/>
    <property type="project" value="UniProtKB-KW"/>
</dbReference>
<dbReference type="EMBL" id="JAANHZ010000177">
    <property type="protein sequence ID" value="KAG5314524.1"/>
    <property type="molecule type" value="Genomic_DNA"/>
</dbReference>
<keyword evidence="1" id="KW-0812">Transmembrane</keyword>
<dbReference type="Pfam" id="PF17906">
    <property type="entry name" value="HTH_48"/>
    <property type="match status" value="1"/>
</dbReference>
<accession>A0A836EUH9</accession>
<gene>
    <name evidence="3" type="primary">Setmar_42</name>
    <name evidence="3" type="ORF">G6Z75_0012527</name>
</gene>
<proteinExistence type="predicted"/>
<feature type="domain" description="Mos1 transposase HTH" evidence="2">
    <location>
        <begin position="17"/>
        <end position="61"/>
    </location>
</feature>
<dbReference type="Gene3D" id="1.10.10.1450">
    <property type="match status" value="1"/>
</dbReference>
<evidence type="ECO:0000259" key="2">
    <source>
        <dbReference type="Pfam" id="PF17906"/>
    </source>
</evidence>
<keyword evidence="3" id="KW-0808">Transferase</keyword>
<keyword evidence="1" id="KW-0472">Membrane</keyword>
<evidence type="ECO:0000313" key="3">
    <source>
        <dbReference type="EMBL" id="KAG5314524.1"/>
    </source>
</evidence>
<dbReference type="InterPro" id="IPR041426">
    <property type="entry name" value="Mos1_HTH"/>
</dbReference>
<protein>
    <submittedName>
        <fullName evidence="3">SETMR methyltransferase</fullName>
    </submittedName>
</protein>
<dbReference type="AlphaFoldDB" id="A0A836EUH9"/>
<dbReference type="Proteomes" id="UP000667349">
    <property type="component" value="Unassembled WGS sequence"/>
</dbReference>
<dbReference type="SUPFAM" id="SSF56672">
    <property type="entry name" value="DNA/RNA polymerases"/>
    <property type="match status" value="1"/>
</dbReference>